<evidence type="ECO:0000256" key="5">
    <source>
        <dbReference type="ARBA" id="ARBA00022777"/>
    </source>
</evidence>
<dbReference type="InterPro" id="IPR000719">
    <property type="entry name" value="Prot_kinase_dom"/>
</dbReference>
<evidence type="ECO:0000256" key="7">
    <source>
        <dbReference type="PROSITE-ProRule" id="PRU10141"/>
    </source>
</evidence>
<dbReference type="InterPro" id="IPR000961">
    <property type="entry name" value="AGC-kinase_C"/>
</dbReference>
<name>A0A1X2GZJ7_SYNRA</name>
<dbReference type="OrthoDB" id="63267at2759"/>
<dbReference type="OMA" id="KGSIFAM"/>
<dbReference type="PROSITE" id="PS50011">
    <property type="entry name" value="PROTEIN_KINASE_DOM"/>
    <property type="match status" value="1"/>
</dbReference>
<dbReference type="GO" id="GO:0038202">
    <property type="term" value="P:TORC1 signaling"/>
    <property type="evidence" value="ECO:0007669"/>
    <property type="project" value="EnsemblFungi"/>
</dbReference>
<dbReference type="STRING" id="13706.A0A1X2GZJ7"/>
<keyword evidence="1 8" id="KW-0723">Serine/threonine-protein kinase</keyword>
<evidence type="ECO:0000256" key="1">
    <source>
        <dbReference type="ARBA" id="ARBA00022527"/>
    </source>
</evidence>
<feature type="compositionally biased region" description="Acidic residues" evidence="9">
    <location>
        <begin position="1"/>
        <end position="11"/>
    </location>
</feature>
<dbReference type="GO" id="GO:0004711">
    <property type="term" value="F:ribosomal protein S6 kinase activity"/>
    <property type="evidence" value="ECO:0007669"/>
    <property type="project" value="EnsemblFungi"/>
</dbReference>
<dbReference type="SMART" id="SM00220">
    <property type="entry name" value="S_TKc"/>
    <property type="match status" value="1"/>
</dbReference>
<dbReference type="PROSITE" id="PS00107">
    <property type="entry name" value="PROTEIN_KINASE_ATP"/>
    <property type="match status" value="1"/>
</dbReference>
<dbReference type="Gene3D" id="3.30.200.20">
    <property type="entry name" value="Phosphorylase Kinase, domain 1"/>
    <property type="match status" value="1"/>
</dbReference>
<comment type="caution">
    <text evidence="12">The sequence shown here is derived from an EMBL/GenBank/DDBJ whole genome shotgun (WGS) entry which is preliminary data.</text>
</comment>
<reference evidence="12 13" key="1">
    <citation type="submission" date="2016-07" db="EMBL/GenBank/DDBJ databases">
        <title>Pervasive Adenine N6-methylation of Active Genes in Fungi.</title>
        <authorList>
            <consortium name="DOE Joint Genome Institute"/>
            <person name="Mondo S.J."/>
            <person name="Dannebaum R.O."/>
            <person name="Kuo R.C."/>
            <person name="Labutti K."/>
            <person name="Haridas S."/>
            <person name="Kuo A."/>
            <person name="Salamov A."/>
            <person name="Ahrendt S.R."/>
            <person name="Lipzen A."/>
            <person name="Sullivan W."/>
            <person name="Andreopoulos W.B."/>
            <person name="Clum A."/>
            <person name="Lindquist E."/>
            <person name="Daum C."/>
            <person name="Ramamoorthy G.K."/>
            <person name="Gryganskyi A."/>
            <person name="Culley D."/>
            <person name="Magnuson J.K."/>
            <person name="James T.Y."/>
            <person name="O'Malley M.A."/>
            <person name="Stajich J.E."/>
            <person name="Spatafora J.W."/>
            <person name="Visel A."/>
            <person name="Grigoriev I.V."/>
        </authorList>
    </citation>
    <scope>NUCLEOTIDE SEQUENCE [LARGE SCALE GENOMIC DNA]</scope>
    <source>
        <strain evidence="12 13">NRRL 2496</strain>
    </source>
</reference>
<comment type="similarity">
    <text evidence="8">Belongs to the protein kinase superfamily.</text>
</comment>
<keyword evidence="2" id="KW-0597">Phosphoprotein</keyword>
<keyword evidence="3" id="KW-0808">Transferase</keyword>
<dbReference type="Gene3D" id="1.10.510.10">
    <property type="entry name" value="Transferase(Phosphotransferase) domain 1"/>
    <property type="match status" value="1"/>
</dbReference>
<dbReference type="InParanoid" id="A0A1X2GZJ7"/>
<dbReference type="PROSITE" id="PS51285">
    <property type="entry name" value="AGC_KINASE_CTER"/>
    <property type="match status" value="1"/>
</dbReference>
<dbReference type="PROSITE" id="PS00108">
    <property type="entry name" value="PROTEIN_KINASE_ST"/>
    <property type="match status" value="1"/>
</dbReference>
<dbReference type="FunFam" id="3.30.200.20:FF:000042">
    <property type="entry name" value="Aurora kinase A"/>
    <property type="match status" value="1"/>
</dbReference>
<dbReference type="GO" id="GO:0005524">
    <property type="term" value="F:ATP binding"/>
    <property type="evidence" value="ECO:0007669"/>
    <property type="project" value="UniProtKB-UniRule"/>
</dbReference>
<evidence type="ECO:0000256" key="4">
    <source>
        <dbReference type="ARBA" id="ARBA00022741"/>
    </source>
</evidence>
<feature type="compositionally biased region" description="Polar residues" evidence="9">
    <location>
        <begin position="29"/>
        <end position="38"/>
    </location>
</feature>
<evidence type="ECO:0000256" key="2">
    <source>
        <dbReference type="ARBA" id="ARBA00022553"/>
    </source>
</evidence>
<dbReference type="FunCoup" id="A0A1X2GZJ7">
    <property type="interactions" value="153"/>
</dbReference>
<evidence type="ECO:0000259" key="11">
    <source>
        <dbReference type="PROSITE" id="PS51285"/>
    </source>
</evidence>
<dbReference type="InterPro" id="IPR017892">
    <property type="entry name" value="Pkinase_C"/>
</dbReference>
<feature type="domain" description="Protein kinase" evidence="10">
    <location>
        <begin position="95"/>
        <end position="351"/>
    </location>
</feature>
<evidence type="ECO:0000256" key="6">
    <source>
        <dbReference type="ARBA" id="ARBA00022840"/>
    </source>
</evidence>
<feature type="binding site" evidence="7">
    <location>
        <position position="124"/>
    </location>
    <ligand>
        <name>ATP</name>
        <dbReference type="ChEBI" id="CHEBI:30616"/>
    </ligand>
</feature>
<keyword evidence="5 12" id="KW-0418">Kinase</keyword>
<evidence type="ECO:0000256" key="8">
    <source>
        <dbReference type="RuleBase" id="RU000304"/>
    </source>
</evidence>
<dbReference type="AlphaFoldDB" id="A0A1X2GZJ7"/>
<dbReference type="Proteomes" id="UP000242180">
    <property type="component" value="Unassembled WGS sequence"/>
</dbReference>
<evidence type="ECO:0000256" key="9">
    <source>
        <dbReference type="SAM" id="MobiDB-lite"/>
    </source>
</evidence>
<evidence type="ECO:0000256" key="3">
    <source>
        <dbReference type="ARBA" id="ARBA00022679"/>
    </source>
</evidence>
<dbReference type="EMBL" id="MCGN01000013">
    <property type="protein sequence ID" value="ORY89957.1"/>
    <property type="molecule type" value="Genomic_DNA"/>
</dbReference>
<keyword evidence="6 7" id="KW-0067">ATP-binding</keyword>
<dbReference type="Pfam" id="PF00069">
    <property type="entry name" value="Pkinase"/>
    <property type="match status" value="1"/>
</dbReference>
<feature type="domain" description="AGC-kinase C-terminal" evidence="11">
    <location>
        <begin position="352"/>
        <end position="421"/>
    </location>
</feature>
<dbReference type="InterPro" id="IPR017441">
    <property type="entry name" value="Protein_kinase_ATP_BS"/>
</dbReference>
<dbReference type="SUPFAM" id="SSF56112">
    <property type="entry name" value="Protein kinase-like (PK-like)"/>
    <property type="match status" value="1"/>
</dbReference>
<keyword evidence="4 7" id="KW-0547">Nucleotide-binding</keyword>
<proteinExistence type="inferred from homology"/>
<organism evidence="12 13">
    <name type="scientific">Syncephalastrum racemosum</name>
    <name type="common">Filamentous fungus</name>
    <dbReference type="NCBI Taxonomy" id="13706"/>
    <lineage>
        <taxon>Eukaryota</taxon>
        <taxon>Fungi</taxon>
        <taxon>Fungi incertae sedis</taxon>
        <taxon>Mucoromycota</taxon>
        <taxon>Mucoromycotina</taxon>
        <taxon>Mucoromycetes</taxon>
        <taxon>Mucorales</taxon>
        <taxon>Syncephalastraceae</taxon>
        <taxon>Syncephalastrum</taxon>
    </lineage>
</organism>
<dbReference type="FunFam" id="1.10.510.10:FF:000048">
    <property type="entry name" value="Protein kinase C"/>
    <property type="match status" value="1"/>
</dbReference>
<dbReference type="InterPro" id="IPR008271">
    <property type="entry name" value="Ser/Thr_kinase_AS"/>
</dbReference>
<dbReference type="SMART" id="SM00133">
    <property type="entry name" value="S_TK_X"/>
    <property type="match status" value="1"/>
</dbReference>
<keyword evidence="13" id="KW-1185">Reference proteome</keyword>
<evidence type="ECO:0000259" key="10">
    <source>
        <dbReference type="PROSITE" id="PS50011"/>
    </source>
</evidence>
<dbReference type="Pfam" id="PF00433">
    <property type="entry name" value="Pkinase_C"/>
    <property type="match status" value="1"/>
</dbReference>
<feature type="region of interest" description="Disordered" evidence="9">
    <location>
        <begin position="1"/>
        <end position="62"/>
    </location>
</feature>
<evidence type="ECO:0000313" key="13">
    <source>
        <dbReference type="Proteomes" id="UP000242180"/>
    </source>
</evidence>
<accession>A0A1X2GZJ7</accession>
<gene>
    <name evidence="12" type="ORF">BCR43DRAFT_499750</name>
</gene>
<dbReference type="InterPro" id="IPR011009">
    <property type="entry name" value="Kinase-like_dom_sf"/>
</dbReference>
<sequence length="421" mass="47903">MSAVFDFDEADLSVQNEDNHDVSYDGVTQYDTQATSGPSPAKRSGEESGYASENDAAEPTPIPADEKLYEVELSKNFVASSVSESRRERVGKDDFEVLMLLGRGAYGKVTLCRHIKSQKLYAMKVLKKASLFVHGNDASQTKAERQILEEVNHPFIVQLLYAFQTEERLYLILQYAMGGELFSQMASEHMFSENVARFYIAELVVALEHLHSLGIVYRDLKPENCMLDGNGHILLTDFGLSKVALNEKANTICGTAEYMAPEILMEMHYDKSVDWWTLGILLYEMLTGRTPFRNKNRKKMMDNIQKKKLEVPYYVSADARDLLIRLLRKNPNVRLGSGEDGAQRVKSHPWFRKVDFEAVKNREVEPPIVPVITRPELAENFDEKFTSELLKETPVDTALDGDLRGYFENFSYVANPEYLHP</sequence>
<dbReference type="PANTHER" id="PTHR24351">
    <property type="entry name" value="RIBOSOMAL PROTEIN S6 KINASE"/>
    <property type="match status" value="1"/>
</dbReference>
<evidence type="ECO:0000313" key="12">
    <source>
        <dbReference type="EMBL" id="ORY89957.1"/>
    </source>
</evidence>
<protein>
    <submittedName>
        <fullName evidence="12">Kinase-like domain-containing protein</fullName>
    </submittedName>
</protein>
<dbReference type="GO" id="GO:0005737">
    <property type="term" value="C:cytoplasm"/>
    <property type="evidence" value="ECO:0007669"/>
    <property type="project" value="EnsemblFungi"/>
</dbReference>